<dbReference type="Proteomes" id="UP001244341">
    <property type="component" value="Chromosome 10b"/>
</dbReference>
<comment type="catalytic activity">
    <reaction evidence="1">
        <text>a long-chain fatty acyl-CoA + 2 NADPH + 2 H(+) = a long-chain primary fatty alcohol + 2 NADP(+) + CoA</text>
        <dbReference type="Rhea" id="RHEA:52716"/>
        <dbReference type="ChEBI" id="CHEBI:15378"/>
        <dbReference type="ChEBI" id="CHEBI:57287"/>
        <dbReference type="ChEBI" id="CHEBI:57783"/>
        <dbReference type="ChEBI" id="CHEBI:58349"/>
        <dbReference type="ChEBI" id="CHEBI:77396"/>
        <dbReference type="ChEBI" id="CHEBI:83139"/>
        <dbReference type="EC" id="1.2.1.84"/>
    </reaction>
</comment>
<evidence type="ECO:0000259" key="2">
    <source>
        <dbReference type="Pfam" id="PF07993"/>
    </source>
</evidence>
<name>A0ABY8UCJ3_TETOB</name>
<evidence type="ECO:0000256" key="1">
    <source>
        <dbReference type="RuleBase" id="RU363097"/>
    </source>
</evidence>
<dbReference type="EC" id="1.2.1.84" evidence="1"/>
<dbReference type="InterPro" id="IPR013120">
    <property type="entry name" value="FAR_NAD-bd"/>
</dbReference>
<organism evidence="3 4">
    <name type="scientific">Tetradesmus obliquus</name>
    <name type="common">Green alga</name>
    <name type="synonym">Acutodesmus obliquus</name>
    <dbReference type="NCBI Taxonomy" id="3088"/>
    <lineage>
        <taxon>Eukaryota</taxon>
        <taxon>Viridiplantae</taxon>
        <taxon>Chlorophyta</taxon>
        <taxon>core chlorophytes</taxon>
        <taxon>Chlorophyceae</taxon>
        <taxon>CS clade</taxon>
        <taxon>Sphaeropleales</taxon>
        <taxon>Scenedesmaceae</taxon>
        <taxon>Tetradesmus</taxon>
    </lineage>
</organism>
<sequence length="295" mass="32304">MSTYDFGKLLTERLVGEAQLQGVSKVIVRPSLISSLAGDPYPGYINNFAGSPGFMMAYGAGFFHSISSMAYASDYLLDLIPCDTVGDIFDLRLPDYLLDLIPCDTVAALINAAAAAGAADAGPAAAPGVTIYHAASAAVYPLHMAKAIGAMAEFWTANPPPLRLPFSTYFTYQGKHEPSRWGLAIGRWLTEAKLYFTYQGKHEPSAWGLAIGRWLTEAKLWPICKVLEWSGRGRKALLLRNAFKALCVQNSFNYNRSIVSCVDNCQALRKRIEAKEQPAWQIIYDGAAVNWDDYG</sequence>
<dbReference type="InterPro" id="IPR026055">
    <property type="entry name" value="FAR"/>
</dbReference>
<evidence type="ECO:0000313" key="3">
    <source>
        <dbReference type="EMBL" id="WIA18799.1"/>
    </source>
</evidence>
<dbReference type="PANTHER" id="PTHR11011">
    <property type="entry name" value="MALE STERILITY PROTEIN 2-RELATED"/>
    <property type="match status" value="1"/>
</dbReference>
<comment type="function">
    <text evidence="1">Catalyzes the reduction of fatty acyl-CoA to fatty alcohols.</text>
</comment>
<reference evidence="3 4" key="1">
    <citation type="submission" date="2023-05" db="EMBL/GenBank/DDBJ databases">
        <title>A 100% complete, gapless, phased diploid assembly of the Scenedesmus obliquus UTEX 3031 genome.</title>
        <authorList>
            <person name="Biondi T.C."/>
            <person name="Hanschen E.R."/>
            <person name="Kwon T."/>
            <person name="Eng W."/>
            <person name="Kruse C.P.S."/>
            <person name="Koehler S.I."/>
            <person name="Kunde Y."/>
            <person name="Gleasner C.D."/>
            <person name="You Mak K.T."/>
            <person name="Polle J."/>
            <person name="Hovde B.T."/>
            <person name="Starkenburg S.R."/>
        </authorList>
    </citation>
    <scope>NUCLEOTIDE SEQUENCE [LARGE SCALE GENOMIC DNA]</scope>
    <source>
        <strain evidence="3 4">DOE0152z</strain>
    </source>
</reference>
<keyword evidence="1" id="KW-0521">NADP</keyword>
<feature type="domain" description="Thioester reductase (TE)" evidence="2">
    <location>
        <begin position="2"/>
        <end position="85"/>
    </location>
</feature>
<dbReference type="EMBL" id="CP126217">
    <property type="protein sequence ID" value="WIA18799.1"/>
    <property type="molecule type" value="Genomic_DNA"/>
</dbReference>
<accession>A0ABY8UCJ3</accession>
<gene>
    <name evidence="3" type="ORF">OEZ85_003482</name>
</gene>
<protein>
    <recommendedName>
        <fullName evidence="1">Fatty acyl-CoA reductase</fullName>
        <ecNumber evidence="1">1.2.1.84</ecNumber>
    </recommendedName>
</protein>
<evidence type="ECO:0000313" key="4">
    <source>
        <dbReference type="Proteomes" id="UP001244341"/>
    </source>
</evidence>
<keyword evidence="4" id="KW-1185">Reference proteome</keyword>
<proteinExistence type="inferred from homology"/>
<keyword evidence="1" id="KW-0560">Oxidoreductase</keyword>
<dbReference type="Pfam" id="PF07993">
    <property type="entry name" value="NAD_binding_4"/>
    <property type="match status" value="1"/>
</dbReference>
<comment type="similarity">
    <text evidence="1">Belongs to the fatty acyl-CoA reductase family.</text>
</comment>
<keyword evidence="1" id="KW-0443">Lipid metabolism</keyword>
<dbReference type="PANTHER" id="PTHR11011:SF45">
    <property type="entry name" value="FATTY ACYL-COA REDUCTASE CG8306-RELATED"/>
    <property type="match status" value="1"/>
</dbReference>
<keyword evidence="1" id="KW-0444">Lipid biosynthesis</keyword>
<dbReference type="Gene3D" id="3.40.50.720">
    <property type="entry name" value="NAD(P)-binding Rossmann-like Domain"/>
    <property type="match status" value="1"/>
</dbReference>